<name>A0AAW2JM90_9LAMI</name>
<reference evidence="1" key="1">
    <citation type="submission" date="2020-06" db="EMBL/GenBank/DDBJ databases">
        <authorList>
            <person name="Li T."/>
            <person name="Hu X."/>
            <person name="Zhang T."/>
            <person name="Song X."/>
            <person name="Zhang H."/>
            <person name="Dai N."/>
            <person name="Sheng W."/>
            <person name="Hou X."/>
            <person name="Wei L."/>
        </authorList>
    </citation>
    <scope>NUCLEOTIDE SEQUENCE</scope>
    <source>
        <strain evidence="1">KEN8</strain>
        <tissue evidence="1">Leaf</tissue>
    </source>
</reference>
<sequence length="190" mass="21574">MVHIHENRGGTISSLGSIEDFNDMVLDSGLTNAGFEGEPFTLSKKRVWRRLDRVIYSQEWAELFNSTRISHLLRRLSDHHPLSITATRTEDKVPSSFRFKHMWIMHPNFQEMVKQSLGAPIQGYVDQAKAATNEAEKQFDRLPSEANLITLNRQNIALVMLLTLNLNFGGRKATANSLKPEKGKPNSFIP</sequence>
<dbReference type="Gene3D" id="3.60.10.10">
    <property type="entry name" value="Endonuclease/exonuclease/phosphatase"/>
    <property type="match status" value="1"/>
</dbReference>
<dbReference type="SUPFAM" id="SSF56219">
    <property type="entry name" value="DNase I-like"/>
    <property type="match status" value="1"/>
</dbReference>
<gene>
    <name evidence="1" type="ORF">Scaly_3103600</name>
</gene>
<comment type="caution">
    <text evidence="1">The sequence shown here is derived from an EMBL/GenBank/DDBJ whole genome shotgun (WGS) entry which is preliminary data.</text>
</comment>
<dbReference type="EMBL" id="JACGWM010001038">
    <property type="protein sequence ID" value="KAL0295437.1"/>
    <property type="molecule type" value="Genomic_DNA"/>
</dbReference>
<evidence type="ECO:0000313" key="1">
    <source>
        <dbReference type="EMBL" id="KAL0295437.1"/>
    </source>
</evidence>
<dbReference type="PANTHER" id="PTHR33710:SF62">
    <property type="entry name" value="DUF4283 DOMAIN PROTEIN"/>
    <property type="match status" value="1"/>
</dbReference>
<dbReference type="PANTHER" id="PTHR33710">
    <property type="entry name" value="BNAC02G09200D PROTEIN"/>
    <property type="match status" value="1"/>
</dbReference>
<dbReference type="AlphaFoldDB" id="A0AAW2JM90"/>
<proteinExistence type="predicted"/>
<accession>A0AAW2JM90</accession>
<protein>
    <submittedName>
        <fullName evidence="1">Uncharacterized protein</fullName>
    </submittedName>
</protein>
<organism evidence="1">
    <name type="scientific">Sesamum calycinum</name>
    <dbReference type="NCBI Taxonomy" id="2727403"/>
    <lineage>
        <taxon>Eukaryota</taxon>
        <taxon>Viridiplantae</taxon>
        <taxon>Streptophyta</taxon>
        <taxon>Embryophyta</taxon>
        <taxon>Tracheophyta</taxon>
        <taxon>Spermatophyta</taxon>
        <taxon>Magnoliopsida</taxon>
        <taxon>eudicotyledons</taxon>
        <taxon>Gunneridae</taxon>
        <taxon>Pentapetalae</taxon>
        <taxon>asterids</taxon>
        <taxon>lamiids</taxon>
        <taxon>Lamiales</taxon>
        <taxon>Pedaliaceae</taxon>
        <taxon>Sesamum</taxon>
    </lineage>
</organism>
<dbReference type="InterPro" id="IPR036691">
    <property type="entry name" value="Endo/exonu/phosph_ase_sf"/>
</dbReference>
<reference evidence="1" key="2">
    <citation type="journal article" date="2024" name="Plant">
        <title>Genomic evolution and insights into agronomic trait innovations of Sesamum species.</title>
        <authorList>
            <person name="Miao H."/>
            <person name="Wang L."/>
            <person name="Qu L."/>
            <person name="Liu H."/>
            <person name="Sun Y."/>
            <person name="Le M."/>
            <person name="Wang Q."/>
            <person name="Wei S."/>
            <person name="Zheng Y."/>
            <person name="Lin W."/>
            <person name="Duan Y."/>
            <person name="Cao H."/>
            <person name="Xiong S."/>
            <person name="Wang X."/>
            <person name="Wei L."/>
            <person name="Li C."/>
            <person name="Ma Q."/>
            <person name="Ju M."/>
            <person name="Zhao R."/>
            <person name="Li G."/>
            <person name="Mu C."/>
            <person name="Tian Q."/>
            <person name="Mei H."/>
            <person name="Zhang T."/>
            <person name="Gao T."/>
            <person name="Zhang H."/>
        </authorList>
    </citation>
    <scope>NUCLEOTIDE SEQUENCE</scope>
    <source>
        <strain evidence="1">KEN8</strain>
    </source>
</reference>